<feature type="region of interest" description="Disordered" evidence="1">
    <location>
        <begin position="1"/>
        <end position="68"/>
    </location>
</feature>
<gene>
    <name evidence="3" type="ORF">HYALB_00009773</name>
</gene>
<dbReference type="InterPro" id="IPR008922">
    <property type="entry name" value="Di-copper_centre_dom_sf"/>
</dbReference>
<dbReference type="AlphaFoldDB" id="A0A9N9Q6I5"/>
<dbReference type="GO" id="GO:0016491">
    <property type="term" value="F:oxidoreductase activity"/>
    <property type="evidence" value="ECO:0007669"/>
    <property type="project" value="InterPro"/>
</dbReference>
<dbReference type="OrthoDB" id="6132182at2759"/>
<dbReference type="InterPro" id="IPR002227">
    <property type="entry name" value="Tyrosinase_Cu-bd"/>
</dbReference>
<evidence type="ECO:0000256" key="1">
    <source>
        <dbReference type="SAM" id="MobiDB-lite"/>
    </source>
</evidence>
<dbReference type="EMBL" id="CAJVRM010000199">
    <property type="protein sequence ID" value="CAG8976979.1"/>
    <property type="molecule type" value="Genomic_DNA"/>
</dbReference>
<evidence type="ECO:0000259" key="2">
    <source>
        <dbReference type="Pfam" id="PF00264"/>
    </source>
</evidence>
<feature type="compositionally biased region" description="Low complexity" evidence="1">
    <location>
        <begin position="34"/>
        <end position="45"/>
    </location>
</feature>
<dbReference type="Proteomes" id="UP000701801">
    <property type="component" value="Unassembled WGS sequence"/>
</dbReference>
<reference evidence="3" key="1">
    <citation type="submission" date="2021-07" db="EMBL/GenBank/DDBJ databases">
        <authorList>
            <person name="Durling M."/>
        </authorList>
    </citation>
    <scope>NUCLEOTIDE SEQUENCE</scope>
</reference>
<proteinExistence type="predicted"/>
<name>A0A9N9Q6I5_9HELO</name>
<organism evidence="3 4">
    <name type="scientific">Hymenoscyphus albidus</name>
    <dbReference type="NCBI Taxonomy" id="595503"/>
    <lineage>
        <taxon>Eukaryota</taxon>
        <taxon>Fungi</taxon>
        <taxon>Dikarya</taxon>
        <taxon>Ascomycota</taxon>
        <taxon>Pezizomycotina</taxon>
        <taxon>Leotiomycetes</taxon>
        <taxon>Helotiales</taxon>
        <taxon>Helotiaceae</taxon>
        <taxon>Hymenoscyphus</taxon>
    </lineage>
</organism>
<protein>
    <recommendedName>
        <fullName evidence="2">Tyrosinase copper-binding domain-containing protein</fullName>
    </recommendedName>
</protein>
<evidence type="ECO:0000313" key="4">
    <source>
        <dbReference type="Proteomes" id="UP000701801"/>
    </source>
</evidence>
<feature type="compositionally biased region" description="Basic and acidic residues" evidence="1">
    <location>
        <begin position="1"/>
        <end position="13"/>
    </location>
</feature>
<keyword evidence="4" id="KW-1185">Reference proteome</keyword>
<feature type="domain" description="Tyrosinase copper-binding" evidence="2">
    <location>
        <begin position="58"/>
        <end position="176"/>
    </location>
</feature>
<accession>A0A9N9Q6I5</accession>
<dbReference type="SUPFAM" id="SSF48056">
    <property type="entry name" value="Di-copper centre-containing domain"/>
    <property type="match status" value="1"/>
</dbReference>
<comment type="caution">
    <text evidence="3">The sequence shown here is derived from an EMBL/GenBank/DDBJ whole genome shotgun (WGS) entry which is preliminary data.</text>
</comment>
<dbReference type="Gene3D" id="1.10.1280.10">
    <property type="entry name" value="Di-copper center containing domain from catechol oxidase"/>
    <property type="match status" value="1"/>
</dbReference>
<dbReference type="Pfam" id="PF00264">
    <property type="entry name" value="Tyrosinase"/>
    <property type="match status" value="1"/>
</dbReference>
<sequence length="196" mass="21348">MEREEWEERERKGGKGVKGKRVLELEPLRPRPHLLPSLQRQQHLHGGNGSPDPYPGIPSTSFDPPFDMISSAGGGGCVESGPCGDMIVSLGPFSKIVSNIPSNPQADGFGSNPRCLRRDVNKHASAVTFDNYTYALITENPTIEAFQANMLGNKSRNDWGVHMGVHYTIGGDPGGVGVFVYDLGYVMLSYVLYVGR</sequence>
<evidence type="ECO:0000313" key="3">
    <source>
        <dbReference type="EMBL" id="CAG8976979.1"/>
    </source>
</evidence>